<evidence type="ECO:0000313" key="2">
    <source>
        <dbReference type="Proteomes" id="UP000017836"/>
    </source>
</evidence>
<accession>W1PCS6</accession>
<keyword evidence="2" id="KW-1185">Reference proteome</keyword>
<dbReference type="EMBL" id="KI394011">
    <property type="protein sequence ID" value="ERN05514.1"/>
    <property type="molecule type" value="Genomic_DNA"/>
</dbReference>
<reference evidence="2" key="1">
    <citation type="journal article" date="2013" name="Science">
        <title>The Amborella genome and the evolution of flowering plants.</title>
        <authorList>
            <consortium name="Amborella Genome Project"/>
        </authorList>
    </citation>
    <scope>NUCLEOTIDE SEQUENCE [LARGE SCALE GENOMIC DNA]</scope>
</reference>
<evidence type="ECO:0000313" key="1">
    <source>
        <dbReference type="EMBL" id="ERN05514.1"/>
    </source>
</evidence>
<proteinExistence type="predicted"/>
<name>W1PCS6_AMBTC</name>
<dbReference type="HOGENOM" id="CLU_2963886_0_0_1"/>
<dbReference type="AlphaFoldDB" id="W1PCS6"/>
<gene>
    <name evidence="1" type="ORF">AMTR_s00007p00260570</name>
</gene>
<organism evidence="1 2">
    <name type="scientific">Amborella trichopoda</name>
    <dbReference type="NCBI Taxonomy" id="13333"/>
    <lineage>
        <taxon>Eukaryota</taxon>
        <taxon>Viridiplantae</taxon>
        <taxon>Streptophyta</taxon>
        <taxon>Embryophyta</taxon>
        <taxon>Tracheophyta</taxon>
        <taxon>Spermatophyta</taxon>
        <taxon>Magnoliopsida</taxon>
        <taxon>Amborellales</taxon>
        <taxon>Amborellaceae</taxon>
        <taxon>Amborella</taxon>
    </lineage>
</organism>
<protein>
    <submittedName>
        <fullName evidence="1">Uncharacterized protein</fullName>
    </submittedName>
</protein>
<dbReference type="Gramene" id="ERN05514">
    <property type="protein sequence ID" value="ERN05514"/>
    <property type="gene ID" value="AMTR_s00007p00260570"/>
</dbReference>
<dbReference type="Proteomes" id="UP000017836">
    <property type="component" value="Unassembled WGS sequence"/>
</dbReference>
<sequence length="59" mass="6759">MGNGTPTMQEADWRCGELSHLQGGSHLEYRRERQWPPQKRLSQRLIARLSPLGGDKDRG</sequence>